<proteinExistence type="predicted"/>
<comment type="caution">
    <text evidence="2">The sequence shown here is derived from an EMBL/GenBank/DDBJ whole genome shotgun (WGS) entry which is preliminary data.</text>
</comment>
<reference evidence="2 3" key="1">
    <citation type="submission" date="2014-02" db="EMBL/GenBank/DDBJ databases">
        <title>The genome sequence of Colletotrichum nymphaeae SA-01.</title>
        <authorList>
            <person name="Baroncelli R."/>
            <person name="Thon M.R."/>
        </authorList>
    </citation>
    <scope>NUCLEOTIDE SEQUENCE [LARGE SCALE GENOMIC DNA]</scope>
    <source>
        <strain evidence="2 3">SA-01</strain>
    </source>
</reference>
<gene>
    <name evidence="2" type="ORF">CNYM01_11600</name>
</gene>
<evidence type="ECO:0000256" key="1">
    <source>
        <dbReference type="SAM" id="MobiDB-lite"/>
    </source>
</evidence>
<dbReference type="AlphaFoldDB" id="A0A135S738"/>
<accession>A0A135S738</accession>
<sequence length="228" mass="25791">MTQVKTDVGEPEKNLHELFRKAALKYGMKPGGSTVVLSNGLVFLSNTREGMARQVETIGNLFPDATQANGFLLFDDNDVVPDLGSTLTRERRATVGGIFVYYDKDSITGLGSTAVNPRSGGRLPDGQENPGNPVVSMNRHEDLRNECVKSMLGIKQKLHVFKYLPLPTAYFYDLRESRYNRTTLFREREERDRSPPVFRASLCRIIARSDSREAYRAYRDREDGPSHR</sequence>
<name>A0A135S738_9PEZI</name>
<keyword evidence="3" id="KW-1185">Reference proteome</keyword>
<dbReference type="Proteomes" id="UP000070054">
    <property type="component" value="Unassembled WGS sequence"/>
</dbReference>
<evidence type="ECO:0000313" key="2">
    <source>
        <dbReference type="EMBL" id="KXH31743.1"/>
    </source>
</evidence>
<feature type="region of interest" description="Disordered" evidence="1">
    <location>
        <begin position="114"/>
        <end position="134"/>
    </location>
</feature>
<evidence type="ECO:0000313" key="3">
    <source>
        <dbReference type="Proteomes" id="UP000070054"/>
    </source>
</evidence>
<organism evidence="2 3">
    <name type="scientific">Colletotrichum nymphaeae SA-01</name>
    <dbReference type="NCBI Taxonomy" id="1460502"/>
    <lineage>
        <taxon>Eukaryota</taxon>
        <taxon>Fungi</taxon>
        <taxon>Dikarya</taxon>
        <taxon>Ascomycota</taxon>
        <taxon>Pezizomycotina</taxon>
        <taxon>Sordariomycetes</taxon>
        <taxon>Hypocreomycetidae</taxon>
        <taxon>Glomerellales</taxon>
        <taxon>Glomerellaceae</taxon>
        <taxon>Colletotrichum</taxon>
        <taxon>Colletotrichum acutatum species complex</taxon>
    </lineage>
</organism>
<protein>
    <submittedName>
        <fullName evidence="2">Uncharacterized protein</fullName>
    </submittedName>
</protein>
<dbReference type="EMBL" id="JEMN01001608">
    <property type="protein sequence ID" value="KXH31743.1"/>
    <property type="molecule type" value="Genomic_DNA"/>
</dbReference>